<keyword evidence="2" id="KW-0238">DNA-binding</keyword>
<gene>
    <name evidence="5" type="ORF">OL497_14485</name>
</gene>
<dbReference type="PROSITE" id="PS01124">
    <property type="entry name" value="HTH_ARAC_FAMILY_2"/>
    <property type="match status" value="1"/>
</dbReference>
<evidence type="ECO:0000256" key="1">
    <source>
        <dbReference type="ARBA" id="ARBA00023015"/>
    </source>
</evidence>
<dbReference type="InterPro" id="IPR018062">
    <property type="entry name" value="HTH_AraC-typ_CS"/>
</dbReference>
<dbReference type="PANTHER" id="PTHR43280">
    <property type="entry name" value="ARAC-FAMILY TRANSCRIPTIONAL REGULATOR"/>
    <property type="match status" value="1"/>
</dbReference>
<sequence length="257" mass="30325">MFAPRKIQQWLDKTDIHFDTHWGLFIGQLNGGLLHKHYLLQITVVIKDTFDITNAYGKQQAFEGCFINSDVIHQLNSNDLHLTIWVDPVRARRYTWLDAYQSEQIVALQPSLVKNLQQIFTAYRTRKTDRTTFLAALQTCLFDNADRGEQINPYEDDRIYKAIQHLEQHVDRVVSLREIAAFCFLSESRFLHLFKEKTNLNFRRYQLWNKLLKSLPYLQQHTITDTACTFGFTDSAHYSRTFKENFGVSPKILFRLK</sequence>
<accession>A0ABT3IME3</accession>
<dbReference type="PANTHER" id="PTHR43280:SF2">
    <property type="entry name" value="HTH-TYPE TRANSCRIPTIONAL REGULATOR EXSA"/>
    <property type="match status" value="1"/>
</dbReference>
<keyword evidence="3" id="KW-0804">Transcription</keyword>
<keyword evidence="1" id="KW-0805">Transcription regulation</keyword>
<dbReference type="InterPro" id="IPR018060">
    <property type="entry name" value="HTH_AraC"/>
</dbReference>
<dbReference type="Pfam" id="PF12833">
    <property type="entry name" value="HTH_18"/>
    <property type="match status" value="1"/>
</dbReference>
<dbReference type="SMART" id="SM00342">
    <property type="entry name" value="HTH_ARAC"/>
    <property type="match status" value="1"/>
</dbReference>
<organism evidence="5 6">
    <name type="scientific">Chitinophaga nivalis</name>
    <dbReference type="NCBI Taxonomy" id="2991709"/>
    <lineage>
        <taxon>Bacteria</taxon>
        <taxon>Pseudomonadati</taxon>
        <taxon>Bacteroidota</taxon>
        <taxon>Chitinophagia</taxon>
        <taxon>Chitinophagales</taxon>
        <taxon>Chitinophagaceae</taxon>
        <taxon>Chitinophaga</taxon>
    </lineage>
</organism>
<dbReference type="PROSITE" id="PS00041">
    <property type="entry name" value="HTH_ARAC_FAMILY_1"/>
    <property type="match status" value="1"/>
</dbReference>
<dbReference type="Proteomes" id="UP001207742">
    <property type="component" value="Unassembled WGS sequence"/>
</dbReference>
<evidence type="ECO:0000256" key="3">
    <source>
        <dbReference type="ARBA" id="ARBA00023163"/>
    </source>
</evidence>
<evidence type="ECO:0000313" key="6">
    <source>
        <dbReference type="Proteomes" id="UP001207742"/>
    </source>
</evidence>
<keyword evidence="6" id="KW-1185">Reference proteome</keyword>
<reference evidence="5 6" key="1">
    <citation type="submission" date="2022-10" db="EMBL/GenBank/DDBJ databases">
        <title>Chitinophaga nivalis PC15 sp. nov., isolated from Pyeongchang county, South Korea.</title>
        <authorList>
            <person name="Trinh H.N."/>
        </authorList>
    </citation>
    <scope>NUCLEOTIDE SEQUENCE [LARGE SCALE GENOMIC DNA]</scope>
    <source>
        <strain evidence="5 6">PC14</strain>
    </source>
</reference>
<dbReference type="RefSeq" id="WP_264731179.1">
    <property type="nucleotide sequence ID" value="NZ_JAPDNR010000001.1"/>
</dbReference>
<evidence type="ECO:0000313" key="5">
    <source>
        <dbReference type="EMBL" id="MCW3485113.1"/>
    </source>
</evidence>
<proteinExistence type="predicted"/>
<dbReference type="InterPro" id="IPR009057">
    <property type="entry name" value="Homeodomain-like_sf"/>
</dbReference>
<protein>
    <submittedName>
        <fullName evidence="5">AraC family transcriptional regulator</fullName>
    </submittedName>
</protein>
<evidence type="ECO:0000256" key="2">
    <source>
        <dbReference type="ARBA" id="ARBA00023125"/>
    </source>
</evidence>
<evidence type="ECO:0000259" key="4">
    <source>
        <dbReference type="PROSITE" id="PS01124"/>
    </source>
</evidence>
<name>A0ABT3IME3_9BACT</name>
<dbReference type="Gene3D" id="1.10.10.60">
    <property type="entry name" value="Homeodomain-like"/>
    <property type="match status" value="2"/>
</dbReference>
<feature type="domain" description="HTH araC/xylS-type" evidence="4">
    <location>
        <begin position="160"/>
        <end position="256"/>
    </location>
</feature>
<dbReference type="EMBL" id="JAPDNS010000001">
    <property type="protein sequence ID" value="MCW3485113.1"/>
    <property type="molecule type" value="Genomic_DNA"/>
</dbReference>
<comment type="caution">
    <text evidence="5">The sequence shown here is derived from an EMBL/GenBank/DDBJ whole genome shotgun (WGS) entry which is preliminary data.</text>
</comment>
<dbReference type="SUPFAM" id="SSF46689">
    <property type="entry name" value="Homeodomain-like"/>
    <property type="match status" value="2"/>
</dbReference>